<evidence type="ECO:0000313" key="3">
    <source>
        <dbReference type="EMBL" id="KAH0855387.1"/>
    </source>
</evidence>
<reference evidence="2 6" key="1">
    <citation type="submission" date="2021-05" db="EMBL/GenBank/DDBJ databases">
        <title>Genome Assembly of Synthetic Allotetraploid Brassica napus Reveals Homoeologous Exchanges between Subgenomes.</title>
        <authorList>
            <person name="Davis J.T."/>
        </authorList>
    </citation>
    <scope>NUCLEOTIDE SEQUENCE [LARGE SCALE GENOMIC DNA]</scope>
    <source>
        <strain evidence="6">cv. Da-Ae</strain>
        <tissue evidence="2">Seedling</tissue>
    </source>
</reference>
<evidence type="ECO:0000256" key="1">
    <source>
        <dbReference type="SAM" id="MobiDB-lite"/>
    </source>
</evidence>
<organism evidence="2 6">
    <name type="scientific">Brassica napus</name>
    <name type="common">Rape</name>
    <dbReference type="NCBI Taxonomy" id="3708"/>
    <lineage>
        <taxon>Eukaryota</taxon>
        <taxon>Viridiplantae</taxon>
        <taxon>Streptophyta</taxon>
        <taxon>Embryophyta</taxon>
        <taxon>Tracheophyta</taxon>
        <taxon>Spermatophyta</taxon>
        <taxon>Magnoliopsida</taxon>
        <taxon>eudicotyledons</taxon>
        <taxon>Gunneridae</taxon>
        <taxon>Pentapetalae</taxon>
        <taxon>rosids</taxon>
        <taxon>malvids</taxon>
        <taxon>Brassicales</taxon>
        <taxon>Brassicaceae</taxon>
        <taxon>Brassiceae</taxon>
        <taxon>Brassica</taxon>
    </lineage>
</organism>
<dbReference type="EMBL" id="JAGKQM010000002">
    <property type="protein sequence ID" value="KAH0939227.1"/>
    <property type="molecule type" value="Genomic_DNA"/>
</dbReference>
<dbReference type="EMBL" id="JAGKQM010000002">
    <property type="protein sequence ID" value="KAH0939228.1"/>
    <property type="molecule type" value="Genomic_DNA"/>
</dbReference>
<gene>
    <name evidence="4" type="ORF">HID58_006688</name>
    <name evidence="5" type="ORF">HID58_006689</name>
    <name evidence="3" type="ORF">HID58_007871</name>
    <name evidence="2" type="ORF">HID58_096077</name>
</gene>
<evidence type="ECO:0000313" key="4">
    <source>
        <dbReference type="EMBL" id="KAH0939227.1"/>
    </source>
</evidence>
<name>A0ABQ7X1I5_BRANA</name>
<evidence type="ECO:0000313" key="5">
    <source>
        <dbReference type="EMBL" id="KAH0939228.1"/>
    </source>
</evidence>
<sequence>MIIMPSNHRGSASSSRQRGRNVSNETRTRSTDRFKWTYEQEKKLIELFDHAISMNKYTLTHGRDYIIEQFNLAFNMNITYGFFKNKLD</sequence>
<evidence type="ECO:0000313" key="6">
    <source>
        <dbReference type="Proteomes" id="UP000824890"/>
    </source>
</evidence>
<dbReference type="Proteomes" id="UP000824890">
    <property type="component" value="Unassembled WGS sequence"/>
</dbReference>
<feature type="region of interest" description="Disordered" evidence="1">
    <location>
        <begin position="1"/>
        <end position="31"/>
    </location>
</feature>
<protein>
    <recommendedName>
        <fullName evidence="7">Myb/SANT-like domain-containing protein</fullName>
    </recommendedName>
</protein>
<dbReference type="EMBL" id="JAGKQM010002336">
    <property type="protein sequence ID" value="KAH0849800.1"/>
    <property type="molecule type" value="Genomic_DNA"/>
</dbReference>
<keyword evidence="6" id="KW-1185">Reference proteome</keyword>
<dbReference type="EMBL" id="JAGKQM010000089">
    <property type="protein sequence ID" value="KAH0855387.1"/>
    <property type="molecule type" value="Genomic_DNA"/>
</dbReference>
<accession>A0ABQ7X1I5</accession>
<evidence type="ECO:0008006" key="7">
    <source>
        <dbReference type="Google" id="ProtNLM"/>
    </source>
</evidence>
<comment type="caution">
    <text evidence="2">The sequence shown here is derived from an EMBL/GenBank/DDBJ whole genome shotgun (WGS) entry which is preliminary data.</text>
</comment>
<evidence type="ECO:0000313" key="2">
    <source>
        <dbReference type="EMBL" id="KAH0849800.1"/>
    </source>
</evidence>
<feature type="non-terminal residue" evidence="2">
    <location>
        <position position="88"/>
    </location>
</feature>
<proteinExistence type="predicted"/>